<comment type="caution">
    <text evidence="2">The sequence shown here is derived from an EMBL/GenBank/DDBJ whole genome shotgun (WGS) entry which is preliminary data.</text>
</comment>
<dbReference type="Pfam" id="PF13392">
    <property type="entry name" value="HNH_3"/>
    <property type="match status" value="1"/>
</dbReference>
<proteinExistence type="predicted"/>
<dbReference type="InterPro" id="IPR003615">
    <property type="entry name" value="HNH_nuc"/>
</dbReference>
<gene>
    <name evidence="2" type="ORF">MC70_017780</name>
</gene>
<dbReference type="EMBL" id="JTBC02000008">
    <property type="protein sequence ID" value="PNO65053.1"/>
    <property type="molecule type" value="Genomic_DNA"/>
</dbReference>
<sequence length="182" mass="21132">MATFRKDPPPDELRSMIYYEDGEIYWFPEYHDNNRRTDKPIGCFRKHGYKATRIRVDGVYRDYMIHRLIWWLVNDEWPPLLDHADGDQRNNHIENLRTATLKQNCVNTKTNAKSGFLGVHKNGKNSYRICLTIDGKNYYINGYKSLETAALARDILSKIIYGDFARLNVLGNSSLVVNGVSV</sequence>
<accession>A0AAP8PFP4</accession>
<evidence type="ECO:0000259" key="1">
    <source>
        <dbReference type="Pfam" id="PF13392"/>
    </source>
</evidence>
<evidence type="ECO:0000313" key="2">
    <source>
        <dbReference type="EMBL" id="PNO65053.1"/>
    </source>
</evidence>
<dbReference type="SUPFAM" id="SSF54060">
    <property type="entry name" value="His-Me finger endonucleases"/>
    <property type="match status" value="1"/>
</dbReference>
<organism evidence="2 3">
    <name type="scientific">Serratia marcescens</name>
    <dbReference type="NCBI Taxonomy" id="615"/>
    <lineage>
        <taxon>Bacteria</taxon>
        <taxon>Pseudomonadati</taxon>
        <taxon>Pseudomonadota</taxon>
        <taxon>Gammaproteobacteria</taxon>
        <taxon>Enterobacterales</taxon>
        <taxon>Yersiniaceae</taxon>
        <taxon>Serratia</taxon>
    </lineage>
</organism>
<feature type="domain" description="HNH nuclease" evidence="1">
    <location>
        <begin position="63"/>
        <end position="104"/>
    </location>
</feature>
<dbReference type="AlphaFoldDB" id="A0AAP8PFP4"/>
<name>A0AAP8PFP4_SERMA</name>
<dbReference type="SUPFAM" id="SSF54171">
    <property type="entry name" value="DNA-binding domain"/>
    <property type="match status" value="1"/>
</dbReference>
<dbReference type="GO" id="GO:0003677">
    <property type="term" value="F:DNA binding"/>
    <property type="evidence" value="ECO:0007669"/>
    <property type="project" value="InterPro"/>
</dbReference>
<protein>
    <recommendedName>
        <fullName evidence="1">HNH nuclease domain-containing protein</fullName>
    </recommendedName>
</protein>
<dbReference type="InterPro" id="IPR016177">
    <property type="entry name" value="DNA-bd_dom_sf"/>
</dbReference>
<dbReference type="RefSeq" id="WP_102985139.1">
    <property type="nucleotide sequence ID" value="NZ_JTBC02000008.1"/>
</dbReference>
<dbReference type="InterPro" id="IPR044925">
    <property type="entry name" value="His-Me_finger_sf"/>
</dbReference>
<dbReference type="Gene3D" id="3.90.75.20">
    <property type="match status" value="1"/>
</dbReference>
<dbReference type="Proteomes" id="UP000030378">
    <property type="component" value="Unassembled WGS sequence"/>
</dbReference>
<evidence type="ECO:0000313" key="3">
    <source>
        <dbReference type="Proteomes" id="UP000030378"/>
    </source>
</evidence>
<reference evidence="3" key="1">
    <citation type="submission" date="2017-12" db="EMBL/GenBank/DDBJ databases">
        <title>FDA dAtabase for Regulatory Grade micrObial Sequences (FDA-ARGOS): Supporting development and validation of Infectious Disease Dx tests.</title>
        <authorList>
            <person name="Campos J."/>
            <person name="Goldberg B."/>
            <person name="Tallon L."/>
            <person name="Sadzewicz L."/>
            <person name="Sengamalay N."/>
            <person name="Ott S."/>
            <person name="Godinez A."/>
            <person name="Nagaraj S."/>
            <person name="Vavikolanu K."/>
            <person name="Vyas G."/>
            <person name="Nadendla S."/>
            <person name="Aluvathingal J."/>
            <person name="Geyer C."/>
            <person name="Nandy P."/>
            <person name="Hobson J."/>
            <person name="Sichtig H."/>
        </authorList>
    </citation>
    <scope>NUCLEOTIDE SEQUENCE [LARGE SCALE GENOMIC DNA]</scope>
    <source>
        <strain evidence="3">FDAARGOS_79</strain>
    </source>
</reference>